<keyword evidence="4" id="KW-1185">Reference proteome</keyword>
<sequence>MSGMKRVVVTGGASGIGFACAEVLRAEGWSVVLADVNADLLQARAAQIGAEAAVLDVSDPDATEALAARLADSGGVQGLVASAGVLQRPVAPHELSMAEWDHVMNIDLRGVYISCRAFGTRMARAGTGAIVTISSGAGMLSTPMHSYGPAKAGVISLTQSLAAEWGRSGVRVNGVAPGFTLTEAVKARLATSERDISGFERDQVIGRALEPVEIARPVAFLLSDAASAITGTTLPVDGGIIANGVWPSYGGLRGKYSD</sequence>
<dbReference type="Pfam" id="PF13561">
    <property type="entry name" value="adh_short_C2"/>
    <property type="match status" value="1"/>
</dbReference>
<dbReference type="PROSITE" id="PS51257">
    <property type="entry name" value="PROKAR_LIPOPROTEIN"/>
    <property type="match status" value="1"/>
</dbReference>
<dbReference type="CDD" id="cd05233">
    <property type="entry name" value="SDR_c"/>
    <property type="match status" value="1"/>
</dbReference>
<evidence type="ECO:0000256" key="1">
    <source>
        <dbReference type="ARBA" id="ARBA00006484"/>
    </source>
</evidence>
<dbReference type="InterPro" id="IPR036291">
    <property type="entry name" value="NAD(P)-bd_dom_sf"/>
</dbReference>
<evidence type="ECO:0000313" key="3">
    <source>
        <dbReference type="EMBL" id="RWY37672.1"/>
    </source>
</evidence>
<dbReference type="PRINTS" id="PR00081">
    <property type="entry name" value="GDHRDH"/>
</dbReference>
<dbReference type="PRINTS" id="PR00080">
    <property type="entry name" value="SDRFAMILY"/>
</dbReference>
<reference evidence="3 4" key="1">
    <citation type="journal article" date="2015" name="Int. J. Syst. Evol. Microbiol.">
        <title>Gemmobacter intermedius sp. nov., isolated from a white stork (Ciconia ciconia).</title>
        <authorList>
            <person name="Kampfer P."/>
            <person name="Jerzak L."/>
            <person name="Wilharm G."/>
            <person name="Golke J."/>
            <person name="Busse H.J."/>
            <person name="Glaeser S.P."/>
        </authorList>
    </citation>
    <scope>NUCLEOTIDE SEQUENCE [LARGE SCALE GENOMIC DNA]</scope>
    <source>
        <strain evidence="3 4">119/4</strain>
    </source>
</reference>
<evidence type="ECO:0000313" key="4">
    <source>
        <dbReference type="Proteomes" id="UP000287168"/>
    </source>
</evidence>
<dbReference type="EMBL" id="SBLC01000041">
    <property type="protein sequence ID" value="RWY37672.1"/>
    <property type="molecule type" value="Genomic_DNA"/>
</dbReference>
<proteinExistence type="inferred from homology"/>
<organism evidence="3 4">
    <name type="scientific">Falsigemmobacter intermedius</name>
    <dbReference type="NCBI Taxonomy" id="1553448"/>
    <lineage>
        <taxon>Bacteria</taxon>
        <taxon>Pseudomonadati</taxon>
        <taxon>Pseudomonadota</taxon>
        <taxon>Alphaproteobacteria</taxon>
        <taxon>Rhodobacterales</taxon>
        <taxon>Paracoccaceae</taxon>
        <taxon>Falsigemmobacter</taxon>
    </lineage>
</organism>
<comment type="caution">
    <text evidence="3">The sequence shown here is derived from an EMBL/GenBank/DDBJ whole genome shotgun (WGS) entry which is preliminary data.</text>
</comment>
<dbReference type="PANTHER" id="PTHR42760">
    <property type="entry name" value="SHORT-CHAIN DEHYDROGENASES/REDUCTASES FAMILY MEMBER"/>
    <property type="match status" value="1"/>
</dbReference>
<dbReference type="SUPFAM" id="SSF51735">
    <property type="entry name" value="NAD(P)-binding Rossmann-fold domains"/>
    <property type="match status" value="1"/>
</dbReference>
<dbReference type="Proteomes" id="UP000287168">
    <property type="component" value="Unassembled WGS sequence"/>
</dbReference>
<dbReference type="PANTHER" id="PTHR42760:SF115">
    <property type="entry name" value="3-OXOACYL-[ACYL-CARRIER-PROTEIN] REDUCTASE FABG"/>
    <property type="match status" value="1"/>
</dbReference>
<name>A0A451GHD7_9RHOB</name>
<dbReference type="AlphaFoldDB" id="A0A451GHD7"/>
<dbReference type="GO" id="GO:0016616">
    <property type="term" value="F:oxidoreductase activity, acting on the CH-OH group of donors, NAD or NADP as acceptor"/>
    <property type="evidence" value="ECO:0007669"/>
    <property type="project" value="TreeGrafter"/>
</dbReference>
<dbReference type="RefSeq" id="WP_128490610.1">
    <property type="nucleotide sequence ID" value="NZ_JBHLXB010000089.1"/>
</dbReference>
<dbReference type="Gene3D" id="3.40.50.720">
    <property type="entry name" value="NAD(P)-binding Rossmann-like Domain"/>
    <property type="match status" value="1"/>
</dbReference>
<gene>
    <name evidence="3" type="ORF">EP867_16720</name>
</gene>
<evidence type="ECO:0000256" key="2">
    <source>
        <dbReference type="ARBA" id="ARBA00023002"/>
    </source>
</evidence>
<keyword evidence="2" id="KW-0560">Oxidoreductase</keyword>
<protein>
    <submittedName>
        <fullName evidence="3">SDR family oxidoreductase</fullName>
    </submittedName>
</protein>
<comment type="similarity">
    <text evidence="1">Belongs to the short-chain dehydrogenases/reductases (SDR) family.</text>
</comment>
<accession>A0A451GHD7</accession>
<dbReference type="OrthoDB" id="9803628at2"/>
<dbReference type="FunFam" id="3.40.50.720:FF:000084">
    <property type="entry name" value="Short-chain dehydrogenase reductase"/>
    <property type="match status" value="1"/>
</dbReference>
<dbReference type="InterPro" id="IPR002347">
    <property type="entry name" value="SDR_fam"/>
</dbReference>